<dbReference type="SMART" id="SM00320">
    <property type="entry name" value="WD40"/>
    <property type="match status" value="4"/>
</dbReference>
<dbReference type="Proteomes" id="UP000000600">
    <property type="component" value="Unassembled WGS sequence"/>
</dbReference>
<dbReference type="InterPro" id="IPR036322">
    <property type="entry name" value="WD40_repeat_dom_sf"/>
</dbReference>
<dbReference type="GO" id="GO:0097361">
    <property type="term" value="C:cytosolic [4Fe-4S] assembly targeting complex"/>
    <property type="evidence" value="ECO:0000318"/>
    <property type="project" value="GO_Central"/>
</dbReference>
<dbReference type="AlphaFoldDB" id="A0CHP1"/>
<gene>
    <name evidence="2" type="ORF">GSPATT00038410001</name>
</gene>
<dbReference type="PANTHER" id="PTHR19920:SF0">
    <property type="entry name" value="CYTOSOLIC IRON-SULFUR PROTEIN ASSEMBLY PROTEIN CIAO1-RELATED"/>
    <property type="match status" value="1"/>
</dbReference>
<dbReference type="InterPro" id="IPR015943">
    <property type="entry name" value="WD40/YVTN_repeat-like_dom_sf"/>
</dbReference>
<name>A0CHP1_PARTE</name>
<feature type="repeat" description="WD" evidence="1">
    <location>
        <begin position="144"/>
        <end position="185"/>
    </location>
</feature>
<dbReference type="HOGENOM" id="CLU_019203_1_1_1"/>
<organism evidence="2 3">
    <name type="scientific">Paramecium tetraurelia</name>
    <dbReference type="NCBI Taxonomy" id="5888"/>
    <lineage>
        <taxon>Eukaryota</taxon>
        <taxon>Sar</taxon>
        <taxon>Alveolata</taxon>
        <taxon>Ciliophora</taxon>
        <taxon>Intramacronucleata</taxon>
        <taxon>Oligohymenophorea</taxon>
        <taxon>Peniculida</taxon>
        <taxon>Parameciidae</taxon>
        <taxon>Paramecium</taxon>
    </lineage>
</organism>
<dbReference type="STRING" id="5888.A0CHP1"/>
<dbReference type="Pfam" id="PF00400">
    <property type="entry name" value="WD40"/>
    <property type="match status" value="2"/>
</dbReference>
<dbReference type="InParanoid" id="A0CHP1"/>
<dbReference type="RefSeq" id="XP_001437705.1">
    <property type="nucleotide sequence ID" value="XM_001437668.2"/>
</dbReference>
<dbReference type="KEGG" id="ptm:GSPATT00038410001"/>
<feature type="repeat" description="WD" evidence="1">
    <location>
        <begin position="189"/>
        <end position="221"/>
    </location>
</feature>
<keyword evidence="1" id="KW-0853">WD repeat</keyword>
<dbReference type="PANTHER" id="PTHR19920">
    <property type="entry name" value="WD40 PROTEIN CIAO1"/>
    <property type="match status" value="1"/>
</dbReference>
<dbReference type="EMBL" id="CT868078">
    <property type="protein sequence ID" value="CAK70308.1"/>
    <property type="molecule type" value="Genomic_DNA"/>
</dbReference>
<evidence type="ECO:0000313" key="3">
    <source>
        <dbReference type="Proteomes" id="UP000000600"/>
    </source>
</evidence>
<protein>
    <submittedName>
        <fullName evidence="2">Uncharacterized protein</fullName>
    </submittedName>
</protein>
<dbReference type="OrthoDB" id="308272at2759"/>
<proteinExistence type="predicted"/>
<keyword evidence="3" id="KW-1185">Reference proteome</keyword>
<dbReference type="InterPro" id="IPR001680">
    <property type="entry name" value="WD40_rpt"/>
</dbReference>
<dbReference type="PROSITE" id="PS50082">
    <property type="entry name" value="WD_REPEATS_2"/>
    <property type="match status" value="2"/>
</dbReference>
<dbReference type="GO" id="GO:0016226">
    <property type="term" value="P:iron-sulfur cluster assembly"/>
    <property type="evidence" value="ECO:0000318"/>
    <property type="project" value="GO_Central"/>
</dbReference>
<dbReference type="GeneID" id="5023490"/>
<reference evidence="2 3" key="1">
    <citation type="journal article" date="2006" name="Nature">
        <title>Global trends of whole-genome duplications revealed by the ciliate Paramecium tetraurelia.</title>
        <authorList>
            <consortium name="Genoscope"/>
            <person name="Aury J.-M."/>
            <person name="Jaillon O."/>
            <person name="Duret L."/>
            <person name="Noel B."/>
            <person name="Jubin C."/>
            <person name="Porcel B.M."/>
            <person name="Segurens B."/>
            <person name="Daubin V."/>
            <person name="Anthouard V."/>
            <person name="Aiach N."/>
            <person name="Arnaiz O."/>
            <person name="Billaut A."/>
            <person name="Beisson J."/>
            <person name="Blanc I."/>
            <person name="Bouhouche K."/>
            <person name="Camara F."/>
            <person name="Duharcourt S."/>
            <person name="Guigo R."/>
            <person name="Gogendeau D."/>
            <person name="Katinka M."/>
            <person name="Keller A.-M."/>
            <person name="Kissmehl R."/>
            <person name="Klotz C."/>
            <person name="Koll F."/>
            <person name="Le Moue A."/>
            <person name="Lepere C."/>
            <person name="Malinsky S."/>
            <person name="Nowacki M."/>
            <person name="Nowak J.K."/>
            <person name="Plattner H."/>
            <person name="Poulain J."/>
            <person name="Ruiz F."/>
            <person name="Serrano V."/>
            <person name="Zagulski M."/>
            <person name="Dessen P."/>
            <person name="Betermier M."/>
            <person name="Weissenbach J."/>
            <person name="Scarpelli C."/>
            <person name="Schachter V."/>
            <person name="Sperling L."/>
            <person name="Meyer E."/>
            <person name="Cohen J."/>
            <person name="Wincker P."/>
        </authorList>
    </citation>
    <scope>NUCLEOTIDE SEQUENCE [LARGE SCALE GENOMIC DNA]</scope>
    <source>
        <strain evidence="2 3">Stock d4-2</strain>
    </source>
</reference>
<dbReference type="Gene3D" id="2.130.10.10">
    <property type="entry name" value="YVTN repeat-like/Quinoprotein amine dehydrogenase"/>
    <property type="match status" value="1"/>
</dbReference>
<evidence type="ECO:0000313" key="2">
    <source>
        <dbReference type="EMBL" id="CAK70308.1"/>
    </source>
</evidence>
<dbReference type="eggNOG" id="KOG0266">
    <property type="taxonomic scope" value="Eukaryota"/>
</dbReference>
<dbReference type="SUPFAM" id="SSF50978">
    <property type="entry name" value="WD40 repeat-like"/>
    <property type="match status" value="1"/>
</dbReference>
<sequence>MQQCFYQFKSKILAQYSILESNLVNLNSKQISKTLSNFVKFNEEKKQKLADQFIRSTEQFIKILNDCSDEFVNQVDQFEDSEDEVLNNSNPFSYELMKENKRKSIGCCSFAFNNDSSIIVAGLDNGTIQIFELINELMKEKQIIKNHTEAVYCLQFMPKTNQFVSGSADASLIIWSMNDQQEWFKSSKLLGHTGIMMCLIIDNSENMIFSGNSDRSIKIWDKQQNYQCIQTFDEITGEVQSLSLNSRQDMLISSVEYSDQIYVYEKYHNQWRFYKIISVKPWGYRLCFIDEIRFAFQPFASQFMEIYELKRDAKVFTQIKQVSVLPSSQCDALFPQQFIKQKSILITKNGQFVNLFRIMPNNTIQSQVPIKFCDVQIYGALDKNGEYLITWDATSQQIQLRKYKEEQISN</sequence>
<evidence type="ECO:0000256" key="1">
    <source>
        <dbReference type="PROSITE-ProRule" id="PRU00221"/>
    </source>
</evidence>
<dbReference type="OMA" id="GHTHIMM"/>
<dbReference type="PROSITE" id="PS50294">
    <property type="entry name" value="WD_REPEATS_REGION"/>
    <property type="match status" value="2"/>
</dbReference>
<accession>A0CHP1</accession>